<keyword evidence="1" id="KW-0677">Repeat</keyword>
<dbReference type="PATRIC" id="fig|796944.3.peg.2173"/>
<feature type="compositionally biased region" description="Polar residues" evidence="2">
    <location>
        <begin position="244"/>
        <end position="259"/>
    </location>
</feature>
<dbReference type="Proteomes" id="UP000003527">
    <property type="component" value="Unassembled WGS sequence"/>
</dbReference>
<protein>
    <recommendedName>
        <fullName evidence="4">Ig protease IdeS domain-containing protein</fullName>
    </recommendedName>
</protein>
<feature type="domain" description="Ig protease IdeS" evidence="4">
    <location>
        <begin position="452"/>
        <end position="571"/>
    </location>
</feature>
<dbReference type="Gene3D" id="3.90.70.10">
    <property type="entry name" value="Cysteine proteinases"/>
    <property type="match status" value="1"/>
</dbReference>
<dbReference type="InterPro" id="IPR018337">
    <property type="entry name" value="Cell_wall/Cho-bd_repeat"/>
</dbReference>
<dbReference type="SUPFAM" id="SSF69360">
    <property type="entry name" value="Cell wall binding repeat"/>
    <property type="match status" value="1"/>
</dbReference>
<dbReference type="Pfam" id="PF09028">
    <property type="entry name" value="Mac-1"/>
    <property type="match status" value="1"/>
</dbReference>
<gene>
    <name evidence="5" type="ORF">HMPREF9624_01421</name>
</gene>
<comment type="caution">
    <text evidence="5">The sequence shown here is derived from an EMBL/GenBank/DDBJ whole genome shotgun (WGS) entry which is preliminary data.</text>
</comment>
<dbReference type="Gene3D" id="2.10.270.10">
    <property type="entry name" value="Cholin Binding"/>
    <property type="match status" value="2"/>
</dbReference>
<dbReference type="AlphaFoldDB" id="G9WX47"/>
<dbReference type="Pfam" id="PF01473">
    <property type="entry name" value="Choline_bind_1"/>
    <property type="match status" value="2"/>
</dbReference>
<evidence type="ECO:0000256" key="1">
    <source>
        <dbReference type="ARBA" id="ARBA00022737"/>
    </source>
</evidence>
<evidence type="ECO:0000313" key="6">
    <source>
        <dbReference type="Proteomes" id="UP000003527"/>
    </source>
</evidence>
<organism evidence="5 6">
    <name type="scientific">Oribacterium asaccharolyticum ACB7</name>
    <dbReference type="NCBI Taxonomy" id="796944"/>
    <lineage>
        <taxon>Bacteria</taxon>
        <taxon>Bacillati</taxon>
        <taxon>Bacillota</taxon>
        <taxon>Clostridia</taxon>
        <taxon>Lachnospirales</taxon>
        <taxon>Lachnospiraceae</taxon>
        <taxon>Oribacterium</taxon>
    </lineage>
</organism>
<reference evidence="5 6" key="1">
    <citation type="submission" date="2011-08" db="EMBL/GenBank/DDBJ databases">
        <title>The Genome Sequence of Oribacterium sp. ACB7.</title>
        <authorList>
            <consortium name="The Broad Institute Genome Sequencing Platform"/>
            <person name="Earl A."/>
            <person name="Ward D."/>
            <person name="Feldgarden M."/>
            <person name="Gevers D."/>
            <person name="Sizova M."/>
            <person name="Hazen A."/>
            <person name="Epstein S."/>
            <person name="Young S.K."/>
            <person name="Zeng Q."/>
            <person name="Gargeya S."/>
            <person name="Fitzgerald M."/>
            <person name="Haas B."/>
            <person name="Abouelleil A."/>
            <person name="Alvarado L."/>
            <person name="Arachchi H.M."/>
            <person name="Berlin A."/>
            <person name="Brown A."/>
            <person name="Chapman S.B."/>
            <person name="Chen Z."/>
            <person name="Dunbar C."/>
            <person name="Freedman E."/>
            <person name="Gearin G."/>
            <person name="Gellesch M."/>
            <person name="Goldberg J."/>
            <person name="Griggs A."/>
            <person name="Gujja S."/>
            <person name="Heiman D."/>
            <person name="Howarth C."/>
            <person name="Larson L."/>
            <person name="Lui A."/>
            <person name="MacDonald P.J.P."/>
            <person name="Montmayeur A."/>
            <person name="Murphy C."/>
            <person name="Neiman D."/>
            <person name="Pearson M."/>
            <person name="Priest M."/>
            <person name="Roberts A."/>
            <person name="Saif S."/>
            <person name="Shea T."/>
            <person name="Shenoy N."/>
            <person name="Sisk P."/>
            <person name="Stolte C."/>
            <person name="Sykes S."/>
            <person name="Wortman J."/>
            <person name="Nusbaum C."/>
            <person name="Birren B."/>
        </authorList>
    </citation>
    <scope>NUCLEOTIDE SEQUENCE [LARGE SCALE GENOMIC DNA]</scope>
    <source>
        <strain evidence="5 6">ACB7</strain>
    </source>
</reference>
<dbReference type="InterPro" id="IPR015117">
    <property type="entry name" value="IdeS"/>
</dbReference>
<feature type="region of interest" description="Disordered" evidence="2">
    <location>
        <begin position="149"/>
        <end position="311"/>
    </location>
</feature>
<feature type="chain" id="PRO_5003527884" description="Ig protease IdeS domain-containing protein" evidence="3">
    <location>
        <begin position="28"/>
        <end position="604"/>
    </location>
</feature>
<evidence type="ECO:0000256" key="3">
    <source>
        <dbReference type="SAM" id="SignalP"/>
    </source>
</evidence>
<feature type="compositionally biased region" description="Gly residues" evidence="2">
    <location>
        <begin position="188"/>
        <end position="241"/>
    </location>
</feature>
<feature type="compositionally biased region" description="Basic and acidic residues" evidence="2">
    <location>
        <begin position="154"/>
        <end position="168"/>
    </location>
</feature>
<dbReference type="RefSeq" id="WP_009537192.1">
    <property type="nucleotide sequence ID" value="NZ_JH414505.1"/>
</dbReference>
<evidence type="ECO:0000259" key="4">
    <source>
        <dbReference type="Pfam" id="PF09028"/>
    </source>
</evidence>
<name>G9WX47_9FIRM</name>
<proteinExistence type="predicted"/>
<dbReference type="GO" id="GO:0008233">
    <property type="term" value="F:peptidase activity"/>
    <property type="evidence" value="ECO:0007669"/>
    <property type="project" value="InterPro"/>
</dbReference>
<dbReference type="HOGENOM" id="CLU_400537_0_0_9"/>
<accession>G9WX47</accession>
<keyword evidence="6" id="KW-1185">Reference proteome</keyword>
<dbReference type="EMBL" id="AFZD01000021">
    <property type="protein sequence ID" value="EHL09380.1"/>
    <property type="molecule type" value="Genomic_DNA"/>
</dbReference>
<feature type="signal peptide" evidence="3">
    <location>
        <begin position="1"/>
        <end position="27"/>
    </location>
</feature>
<dbReference type="Pfam" id="PF19127">
    <property type="entry name" value="Choline_bind_3"/>
    <property type="match status" value="1"/>
</dbReference>
<feature type="compositionally biased region" description="Basic and acidic residues" evidence="2">
    <location>
        <begin position="272"/>
        <end position="311"/>
    </location>
</feature>
<sequence length="604" mass="65747">MKHWAKKGLIPLSIAALTAFSPLAVRAEESGTAGKWVQTGDTWIFLDQNGQKKTGWVEDKGQKYFIDPVKGTLATGWVQMEGKWYFLDTKEASLGKLAQGWQWIDGYCYYFAADTGKMAENEKTPDGYFVSSGGKWANEKGESVFKPELGVKSTVEKEKEAEKERKQTEALNAGGQDKESTVAFKAAGGSGGGSGIRSGGSGGSGGGGGRSGGGSGGSGGGGRSGSSGSFGGSGSAGGAGSGSTSAWQTSYNPSTTNPFETAEELYQYHAQNELRRKEEIERRTEAERKQREKEEAQQKKDSEEEARLKAERDRLEREALEKKRLEERRESFFIAGVDLHESDFSSKKVHVEEKTYSYGFKEYAAGSGIIDRANIPEQVENAEGEKAYSAALSYYAVERDLLDYYLGSHDAEVQNILRGNEDASLKIFGRNHKLKTVLEEKENGADQTAIALYKKGAEAGTAVSSASNLSADARGKKIPANYSEETLLSRRNSGNLNSFSEWAKEQIENDQPFILEHSGLRDVKKKTSGVALVLGGEWTHAGKLTALYLTEPDDFLHGVKRYEVEERGNAVVLVPGNHSSVYATVRGLYSAEFYTDGLENHLSQ</sequence>
<evidence type="ECO:0000313" key="5">
    <source>
        <dbReference type="EMBL" id="EHL09380.1"/>
    </source>
</evidence>
<keyword evidence="3" id="KW-0732">Signal</keyword>
<evidence type="ECO:0000256" key="2">
    <source>
        <dbReference type="SAM" id="MobiDB-lite"/>
    </source>
</evidence>